<comment type="similarity">
    <text evidence="2">Belongs to the EAF7 family.</text>
</comment>
<dbReference type="STRING" id="4097.A0A1S4A1F1"/>
<dbReference type="KEGG" id="nta:107792786"/>
<dbReference type="PANTHER" id="PTHR13581:SF5">
    <property type="entry name" value="MRG_MORF4L-BINDING PROTEIN"/>
    <property type="match status" value="1"/>
</dbReference>
<dbReference type="OrthoDB" id="1911236at2759"/>
<evidence type="ECO:0000313" key="9">
    <source>
        <dbReference type="RefSeq" id="XP_016470507.1"/>
    </source>
</evidence>
<dbReference type="GeneID" id="107792786"/>
<reference evidence="8" key="1">
    <citation type="journal article" date="2014" name="Nat. Commun.">
        <title>The tobacco genome sequence and its comparison with those of tomato and potato.</title>
        <authorList>
            <person name="Sierro N."/>
            <person name="Battey J.N."/>
            <person name="Ouadi S."/>
            <person name="Bakaher N."/>
            <person name="Bovet L."/>
            <person name="Willig A."/>
            <person name="Goepfert S."/>
            <person name="Peitsch M.C."/>
            <person name="Ivanov N.V."/>
        </authorList>
    </citation>
    <scope>NUCLEOTIDE SEQUENCE [LARGE SCALE GENOMIC DNA]</scope>
</reference>
<dbReference type="RefSeq" id="XP_016470507.1">
    <property type="nucleotide sequence ID" value="XM_016615021.2"/>
</dbReference>
<feature type="region of interest" description="Disordered" evidence="7">
    <location>
        <begin position="1"/>
        <end position="30"/>
    </location>
</feature>
<dbReference type="RefSeq" id="XP_016470507.1">
    <property type="nucleotide sequence ID" value="XM_016615021.1"/>
</dbReference>
<keyword evidence="3" id="KW-0156">Chromatin regulator</keyword>
<evidence type="ECO:0000256" key="1">
    <source>
        <dbReference type="ARBA" id="ARBA00004123"/>
    </source>
</evidence>
<feature type="compositionally biased region" description="Low complexity" evidence="7">
    <location>
        <begin position="18"/>
        <end position="28"/>
    </location>
</feature>
<gene>
    <name evidence="9" type="primary">LOC107792786</name>
</gene>
<evidence type="ECO:0000256" key="4">
    <source>
        <dbReference type="ARBA" id="ARBA00023015"/>
    </source>
</evidence>
<evidence type="ECO:0000256" key="5">
    <source>
        <dbReference type="ARBA" id="ARBA00023163"/>
    </source>
</evidence>
<dbReference type="InterPro" id="IPR012423">
    <property type="entry name" value="Eaf7/MRGBP"/>
</dbReference>
<dbReference type="Proteomes" id="UP000790787">
    <property type="component" value="Chromosome 16"/>
</dbReference>
<organism evidence="8 9">
    <name type="scientific">Nicotiana tabacum</name>
    <name type="common">Common tobacco</name>
    <dbReference type="NCBI Taxonomy" id="4097"/>
    <lineage>
        <taxon>Eukaryota</taxon>
        <taxon>Viridiplantae</taxon>
        <taxon>Streptophyta</taxon>
        <taxon>Embryophyta</taxon>
        <taxon>Tracheophyta</taxon>
        <taxon>Spermatophyta</taxon>
        <taxon>Magnoliopsida</taxon>
        <taxon>eudicotyledons</taxon>
        <taxon>Gunneridae</taxon>
        <taxon>Pentapetalae</taxon>
        <taxon>asterids</taxon>
        <taxon>lamiids</taxon>
        <taxon>Solanales</taxon>
        <taxon>Solanaceae</taxon>
        <taxon>Nicotianoideae</taxon>
        <taxon>Nicotianeae</taxon>
        <taxon>Nicotiana</taxon>
    </lineage>
</organism>
<evidence type="ECO:0000256" key="7">
    <source>
        <dbReference type="SAM" id="MobiDB-lite"/>
    </source>
</evidence>
<dbReference type="GO" id="GO:0035267">
    <property type="term" value="C:NuA4 histone acetyltransferase complex"/>
    <property type="evidence" value="ECO:0000318"/>
    <property type="project" value="GO_Central"/>
</dbReference>
<accession>A0A1S4A1F1</accession>
<proteinExistence type="inferred from homology"/>
<dbReference type="OMA" id="NQEEEFC"/>
<dbReference type="GO" id="GO:0006325">
    <property type="term" value="P:chromatin organization"/>
    <property type="evidence" value="ECO:0007669"/>
    <property type="project" value="UniProtKB-KW"/>
</dbReference>
<dbReference type="Pfam" id="PF07904">
    <property type="entry name" value="Eaf7"/>
    <property type="match status" value="1"/>
</dbReference>
<evidence type="ECO:0000256" key="2">
    <source>
        <dbReference type="ARBA" id="ARBA00007117"/>
    </source>
</evidence>
<keyword evidence="8" id="KW-1185">Reference proteome</keyword>
<protein>
    <submittedName>
        <fullName evidence="9">Uncharacterized protein LOC107792786 isoform X1</fullName>
    </submittedName>
    <submittedName>
        <fullName evidence="9">Uncharacterized protein isoform X1</fullName>
    </submittedName>
</protein>
<sequence length="125" mass="14423">MGQKSGANDKGTEEDGMSVHSPSKPSSSALRKGLLQVDLEIRLLEALETYPLSKLSGMHRHFVLYSLTEYLQRSFNRQFTPDDVLQLLDRFYNLEMMKPDDEDAEILNQEEDFCLPQSYFLKEES</sequence>
<keyword evidence="6" id="KW-0539">Nucleus</keyword>
<evidence type="ECO:0000313" key="8">
    <source>
        <dbReference type="Proteomes" id="UP000790787"/>
    </source>
</evidence>
<evidence type="ECO:0000256" key="6">
    <source>
        <dbReference type="ARBA" id="ARBA00023242"/>
    </source>
</evidence>
<dbReference type="GO" id="GO:0005634">
    <property type="term" value="C:nucleus"/>
    <property type="evidence" value="ECO:0007669"/>
    <property type="project" value="UniProtKB-SubCell"/>
</dbReference>
<keyword evidence="5" id="KW-0804">Transcription</keyword>
<reference evidence="9" key="2">
    <citation type="submission" date="2025-08" db="UniProtKB">
        <authorList>
            <consortium name="RefSeq"/>
        </authorList>
    </citation>
    <scope>IDENTIFICATION</scope>
    <source>
        <tissue evidence="9">Leaf</tissue>
    </source>
</reference>
<dbReference type="GO" id="GO:0006357">
    <property type="term" value="P:regulation of transcription by RNA polymerase II"/>
    <property type="evidence" value="ECO:0000318"/>
    <property type="project" value="GO_Central"/>
</dbReference>
<dbReference type="PANTHER" id="PTHR13581">
    <property type="entry name" value="MRG-BINDING PROTEIN"/>
    <property type="match status" value="1"/>
</dbReference>
<dbReference type="PaxDb" id="4097-A0A1S4A1F1"/>
<evidence type="ECO:0000256" key="3">
    <source>
        <dbReference type="ARBA" id="ARBA00022853"/>
    </source>
</evidence>
<keyword evidence="4" id="KW-0805">Transcription regulation</keyword>
<dbReference type="AlphaFoldDB" id="A0A1S4A1F1"/>
<name>A0A1S4A1F1_TOBAC</name>
<comment type="subcellular location">
    <subcellularLocation>
        <location evidence="1">Nucleus</location>
    </subcellularLocation>
</comment>